<dbReference type="Proteomes" id="UP000754495">
    <property type="component" value="Unassembled WGS sequence"/>
</dbReference>
<feature type="domain" description="Amino acid permease/ SLC12A" evidence="9">
    <location>
        <begin position="31"/>
        <end position="457"/>
    </location>
</feature>
<name>A0ABX0SND8_9PSEU</name>
<evidence type="ECO:0000256" key="1">
    <source>
        <dbReference type="ARBA" id="ARBA00004141"/>
    </source>
</evidence>
<evidence type="ECO:0000259" key="9">
    <source>
        <dbReference type="Pfam" id="PF00324"/>
    </source>
</evidence>
<feature type="transmembrane region" description="Helical" evidence="8">
    <location>
        <begin position="133"/>
        <end position="153"/>
    </location>
</feature>
<dbReference type="PIRSF" id="PIRSF006060">
    <property type="entry name" value="AA_transporter"/>
    <property type="match status" value="1"/>
</dbReference>
<feature type="transmembrane region" description="Helical" evidence="8">
    <location>
        <begin position="294"/>
        <end position="318"/>
    </location>
</feature>
<dbReference type="RefSeq" id="WP_167111095.1">
    <property type="nucleotide sequence ID" value="NZ_JAANOU010000001.1"/>
</dbReference>
<keyword evidence="6 8" id="KW-0472">Membrane</keyword>
<evidence type="ECO:0000313" key="11">
    <source>
        <dbReference type="Proteomes" id="UP000754495"/>
    </source>
</evidence>
<keyword evidence="4" id="KW-0029">Amino-acid transport</keyword>
<feature type="transmembrane region" description="Helical" evidence="8">
    <location>
        <begin position="440"/>
        <end position="462"/>
    </location>
</feature>
<evidence type="ECO:0000256" key="5">
    <source>
        <dbReference type="ARBA" id="ARBA00022989"/>
    </source>
</evidence>
<reference evidence="10 11" key="1">
    <citation type="submission" date="2020-03" db="EMBL/GenBank/DDBJ databases">
        <title>Sequencing the genomes of 1000 actinobacteria strains.</title>
        <authorList>
            <person name="Klenk H.-P."/>
        </authorList>
    </citation>
    <scope>NUCLEOTIDE SEQUENCE [LARGE SCALE GENOMIC DNA]</scope>
    <source>
        <strain evidence="10 11">DSM 45668</strain>
    </source>
</reference>
<feature type="transmembrane region" description="Helical" evidence="8">
    <location>
        <begin position="371"/>
        <end position="390"/>
    </location>
</feature>
<proteinExistence type="predicted"/>
<dbReference type="InterPro" id="IPR004840">
    <property type="entry name" value="Amino_acid_permease_CS"/>
</dbReference>
<evidence type="ECO:0000256" key="2">
    <source>
        <dbReference type="ARBA" id="ARBA00022448"/>
    </source>
</evidence>
<evidence type="ECO:0000256" key="7">
    <source>
        <dbReference type="SAM" id="MobiDB-lite"/>
    </source>
</evidence>
<feature type="transmembrane region" description="Helical" evidence="8">
    <location>
        <begin position="165"/>
        <end position="194"/>
    </location>
</feature>
<feature type="transmembrane region" description="Helical" evidence="8">
    <location>
        <begin position="411"/>
        <end position="434"/>
    </location>
</feature>
<gene>
    <name evidence="10" type="ORF">FHX46_001011</name>
</gene>
<protein>
    <submittedName>
        <fullName evidence="10">GABA permease</fullName>
    </submittedName>
</protein>
<organism evidence="10 11">
    <name type="scientific">Amycolatopsis viridis</name>
    <dbReference type="NCBI Taxonomy" id="185678"/>
    <lineage>
        <taxon>Bacteria</taxon>
        <taxon>Bacillati</taxon>
        <taxon>Actinomycetota</taxon>
        <taxon>Actinomycetes</taxon>
        <taxon>Pseudonocardiales</taxon>
        <taxon>Pseudonocardiaceae</taxon>
        <taxon>Amycolatopsis</taxon>
    </lineage>
</organism>
<dbReference type="EMBL" id="JAANOU010000001">
    <property type="protein sequence ID" value="NIH78481.1"/>
    <property type="molecule type" value="Genomic_DNA"/>
</dbReference>
<feature type="transmembrane region" description="Helical" evidence="8">
    <location>
        <begin position="56"/>
        <end position="78"/>
    </location>
</feature>
<dbReference type="Pfam" id="PF00324">
    <property type="entry name" value="AA_permease"/>
    <property type="match status" value="1"/>
</dbReference>
<accession>A0ABX0SND8</accession>
<feature type="region of interest" description="Disordered" evidence="7">
    <location>
        <begin position="1"/>
        <end position="24"/>
    </location>
</feature>
<comment type="caution">
    <text evidence="10">The sequence shown here is derived from an EMBL/GenBank/DDBJ whole genome shotgun (WGS) entry which is preliminary data.</text>
</comment>
<keyword evidence="5 8" id="KW-1133">Transmembrane helix</keyword>
<feature type="transmembrane region" description="Helical" evidence="8">
    <location>
        <begin position="32"/>
        <end position="50"/>
    </location>
</feature>
<keyword evidence="2" id="KW-0813">Transport</keyword>
<evidence type="ECO:0000313" key="10">
    <source>
        <dbReference type="EMBL" id="NIH78481.1"/>
    </source>
</evidence>
<keyword evidence="11" id="KW-1185">Reference proteome</keyword>
<feature type="transmembrane region" description="Helical" evidence="8">
    <location>
        <begin position="99"/>
        <end position="121"/>
    </location>
</feature>
<evidence type="ECO:0000256" key="4">
    <source>
        <dbReference type="ARBA" id="ARBA00022970"/>
    </source>
</evidence>
<dbReference type="PANTHER" id="PTHR43495:SF5">
    <property type="entry name" value="GAMMA-AMINOBUTYRIC ACID PERMEASE"/>
    <property type="match status" value="1"/>
</dbReference>
<feature type="transmembrane region" description="Helical" evidence="8">
    <location>
        <begin position="256"/>
        <end position="274"/>
    </location>
</feature>
<feature type="transmembrane region" description="Helical" evidence="8">
    <location>
        <begin position="347"/>
        <end position="365"/>
    </location>
</feature>
<sequence>MSESTSAKPSSPPRGEWPRSGSRRERLKNRHVTLLAIGGCIGASLFVGIGEVVRSAGAGAILSYVIGGVIVFFVMRMLGEMATARPDLGSFVDYARESLGAWAGFSVGWMYWYFFVGVIAFEAVVAGQIVGGWLGIPSWICSLVIMVVFVGVNTYSARSFGESEFFLASVKVGTIVVLVVGAVLFVLGLLPGAHFVGVSNLGHAPFLVNGFEPVVRGVVTAVLSYFGTEIAVIASAESEDPGRAVVRTTRLAAWRIVLFFVGSVVALLLVLPFSELPTDSSPFAAAFSRFGIPFSAQIVDVVLLVAVLSIVNSSIYACSRTLFRLSANGWAPASVTTRNRRGVPWRAVLLSGSGGVLGAAINFFASEKAFAFILDSAGAVALIVYAFICLSQLRMRARLSADEVARLPVRMWCHPWFAALCALALVATDVVMLVHSDTRIQAALSLVALAVVLCAYGILAAVRKRARNS</sequence>
<evidence type="ECO:0000256" key="8">
    <source>
        <dbReference type="SAM" id="Phobius"/>
    </source>
</evidence>
<dbReference type="Gene3D" id="1.20.1740.10">
    <property type="entry name" value="Amino acid/polyamine transporter I"/>
    <property type="match status" value="1"/>
</dbReference>
<dbReference type="InterPro" id="IPR004841">
    <property type="entry name" value="AA-permease/SLC12A_dom"/>
</dbReference>
<dbReference type="PROSITE" id="PS00218">
    <property type="entry name" value="AMINO_ACID_PERMEASE_1"/>
    <property type="match status" value="1"/>
</dbReference>
<dbReference type="PANTHER" id="PTHR43495">
    <property type="entry name" value="GABA PERMEASE"/>
    <property type="match status" value="1"/>
</dbReference>
<comment type="subcellular location">
    <subcellularLocation>
        <location evidence="1">Membrane</location>
        <topology evidence="1">Multi-pass membrane protein</topology>
    </subcellularLocation>
</comment>
<keyword evidence="3 8" id="KW-0812">Transmembrane</keyword>
<evidence type="ECO:0000256" key="3">
    <source>
        <dbReference type="ARBA" id="ARBA00022692"/>
    </source>
</evidence>
<feature type="transmembrane region" description="Helical" evidence="8">
    <location>
        <begin position="214"/>
        <end position="236"/>
    </location>
</feature>
<evidence type="ECO:0000256" key="6">
    <source>
        <dbReference type="ARBA" id="ARBA00023136"/>
    </source>
</evidence>